<dbReference type="EMBL" id="JAUYZG010000013">
    <property type="protein sequence ID" value="KAK2890567.1"/>
    <property type="molecule type" value="Genomic_DNA"/>
</dbReference>
<keyword evidence="3" id="KW-1185">Reference proteome</keyword>
<name>A0AA88PP32_9TELE</name>
<evidence type="ECO:0000313" key="2">
    <source>
        <dbReference type="EMBL" id="KAK2890567.1"/>
    </source>
</evidence>
<dbReference type="AlphaFoldDB" id="A0AA88PP32"/>
<feature type="signal peptide" evidence="1">
    <location>
        <begin position="1"/>
        <end position="21"/>
    </location>
</feature>
<comment type="caution">
    <text evidence="2">The sequence shown here is derived from an EMBL/GenBank/DDBJ whole genome shotgun (WGS) entry which is preliminary data.</text>
</comment>
<keyword evidence="1" id="KW-0732">Signal</keyword>
<protein>
    <recommendedName>
        <fullName evidence="4">Secreted protein</fullName>
    </recommendedName>
</protein>
<dbReference type="Proteomes" id="UP001187343">
    <property type="component" value="Unassembled WGS sequence"/>
</dbReference>
<organism evidence="2 3">
    <name type="scientific">Cirrhinus molitorella</name>
    <name type="common">mud carp</name>
    <dbReference type="NCBI Taxonomy" id="172907"/>
    <lineage>
        <taxon>Eukaryota</taxon>
        <taxon>Metazoa</taxon>
        <taxon>Chordata</taxon>
        <taxon>Craniata</taxon>
        <taxon>Vertebrata</taxon>
        <taxon>Euteleostomi</taxon>
        <taxon>Actinopterygii</taxon>
        <taxon>Neopterygii</taxon>
        <taxon>Teleostei</taxon>
        <taxon>Ostariophysi</taxon>
        <taxon>Cypriniformes</taxon>
        <taxon>Cyprinidae</taxon>
        <taxon>Labeoninae</taxon>
        <taxon>Labeonini</taxon>
        <taxon>Cirrhinus</taxon>
    </lineage>
</organism>
<proteinExistence type="predicted"/>
<reference evidence="2" key="1">
    <citation type="submission" date="2023-08" db="EMBL/GenBank/DDBJ databases">
        <title>Chromosome-level Genome Assembly of mud carp (Cirrhinus molitorella).</title>
        <authorList>
            <person name="Liu H."/>
        </authorList>
    </citation>
    <scope>NUCLEOTIDE SEQUENCE</scope>
    <source>
        <strain evidence="2">Prfri</strain>
        <tissue evidence="2">Muscle</tissue>
    </source>
</reference>
<evidence type="ECO:0000313" key="3">
    <source>
        <dbReference type="Proteomes" id="UP001187343"/>
    </source>
</evidence>
<evidence type="ECO:0008006" key="4">
    <source>
        <dbReference type="Google" id="ProtNLM"/>
    </source>
</evidence>
<evidence type="ECO:0000256" key="1">
    <source>
        <dbReference type="SAM" id="SignalP"/>
    </source>
</evidence>
<gene>
    <name evidence="2" type="ORF">Q8A67_013210</name>
</gene>
<feature type="chain" id="PRO_5041696654" description="Secreted protein" evidence="1">
    <location>
        <begin position="22"/>
        <end position="100"/>
    </location>
</feature>
<accession>A0AA88PP32</accession>
<sequence length="100" mass="11033">MAMFSAIVSDIFYLCACPALAEPVQLWPGFLCHENRRERKSSWLKATVEVPRKEARGKGVITARLATAPSQVSGQSSKAHCAVSHDRFSAHFILGSHHQN</sequence>